<sequence>MSFFFDYSELYPTIMKKREIKIKFDENSDDYDENLRKFVNLWYDYCNKKNFNKFVSLLFQIPTGNIKIITDIENKFTQQLLCNPVALLNYPTPETYELHCSIIKRMKDLGFKFDGNELMRRFCGKVARHDFQKYMSNLKNNGNHIDIEFKYLEYNKTQINYLKFLIEECKCDIIKQGDFFGYGSINILEYAIIENLPLDFINYLIKKGAPICRNVFIKSCSNVNIFQLIMKDNLIYYKYCLDDKLILELCNLKYQETIIKLIDMYETNNDYTYLLKHDKNNMNIIAYSYLYKLEKVIQRMRILYMNLISKSNIFYNIQQKDLINIITEYIILDTTFYL</sequence>
<accession>A0A3G4ZWS8</accession>
<gene>
    <name evidence="1" type="ORF">Edafosvirus2_58</name>
</gene>
<dbReference type="EMBL" id="MK072067">
    <property type="protein sequence ID" value="AYV77879.1"/>
    <property type="molecule type" value="Genomic_DNA"/>
</dbReference>
<organism evidence="1">
    <name type="scientific">Edafosvirus sp</name>
    <dbReference type="NCBI Taxonomy" id="2487765"/>
    <lineage>
        <taxon>Viruses</taxon>
        <taxon>Varidnaviria</taxon>
        <taxon>Bamfordvirae</taxon>
        <taxon>Nucleocytoviricota</taxon>
        <taxon>Megaviricetes</taxon>
        <taxon>Imitervirales</taxon>
        <taxon>Mimiviridae</taxon>
        <taxon>Klosneuvirinae</taxon>
    </lineage>
</organism>
<reference evidence="1" key="1">
    <citation type="submission" date="2018-10" db="EMBL/GenBank/DDBJ databases">
        <title>Hidden diversity of soil giant viruses.</title>
        <authorList>
            <person name="Schulz F."/>
            <person name="Alteio L."/>
            <person name="Goudeau D."/>
            <person name="Ryan E.M."/>
            <person name="Malmstrom R.R."/>
            <person name="Blanchard J."/>
            <person name="Woyke T."/>
        </authorList>
    </citation>
    <scope>NUCLEOTIDE SEQUENCE</scope>
    <source>
        <strain evidence="1">EDV1</strain>
    </source>
</reference>
<proteinExistence type="predicted"/>
<evidence type="ECO:0000313" key="1">
    <source>
        <dbReference type="EMBL" id="AYV77879.1"/>
    </source>
</evidence>
<name>A0A3G4ZWS8_9VIRU</name>
<protein>
    <submittedName>
        <fullName evidence="1">Uncharacterized protein</fullName>
    </submittedName>
</protein>